<feature type="compositionally biased region" description="Acidic residues" evidence="1">
    <location>
        <begin position="270"/>
        <end position="283"/>
    </location>
</feature>
<evidence type="ECO:0000313" key="3">
    <source>
        <dbReference type="Proteomes" id="UP001146120"/>
    </source>
</evidence>
<dbReference type="AlphaFoldDB" id="A0AAV2Z4R8"/>
<protein>
    <submittedName>
        <fullName evidence="2">Uncharacterized protein</fullName>
    </submittedName>
</protein>
<evidence type="ECO:0000313" key="2">
    <source>
        <dbReference type="EMBL" id="DBA00795.1"/>
    </source>
</evidence>
<keyword evidence="3" id="KW-1185">Reference proteome</keyword>
<feature type="region of interest" description="Disordered" evidence="1">
    <location>
        <begin position="186"/>
        <end position="214"/>
    </location>
</feature>
<accession>A0AAV2Z4R8</accession>
<organism evidence="2 3">
    <name type="scientific">Lagenidium giganteum</name>
    <dbReference type="NCBI Taxonomy" id="4803"/>
    <lineage>
        <taxon>Eukaryota</taxon>
        <taxon>Sar</taxon>
        <taxon>Stramenopiles</taxon>
        <taxon>Oomycota</taxon>
        <taxon>Peronosporomycetes</taxon>
        <taxon>Pythiales</taxon>
        <taxon>Pythiaceae</taxon>
    </lineage>
</organism>
<gene>
    <name evidence="2" type="ORF">N0F65_004700</name>
</gene>
<comment type="caution">
    <text evidence="2">The sequence shown here is derived from an EMBL/GenBank/DDBJ whole genome shotgun (WGS) entry which is preliminary data.</text>
</comment>
<reference evidence="2" key="1">
    <citation type="submission" date="2022-11" db="EMBL/GenBank/DDBJ databases">
        <authorList>
            <person name="Morgan W.R."/>
            <person name="Tartar A."/>
        </authorList>
    </citation>
    <scope>NUCLEOTIDE SEQUENCE</scope>
    <source>
        <strain evidence="2">ARSEF 373</strain>
    </source>
</reference>
<name>A0AAV2Z4R8_9STRA</name>
<dbReference type="Proteomes" id="UP001146120">
    <property type="component" value="Unassembled WGS sequence"/>
</dbReference>
<feature type="region of interest" description="Disordered" evidence="1">
    <location>
        <begin position="238"/>
        <end position="283"/>
    </location>
</feature>
<sequence>MGPINAVSEQFLNADIIGGLFHWKQALRRKIKQLCISEPQAQIAMTREVLDMLTVIEQGKIQHQGIAWAYFRLVWLKRIQPKFWNVYPVDRELVARTKNAFERFNRELSSSFPSPHPGIPVFVTTICAISKKHAAKLESIRKGKSRLKTREKIVLPKEVTLDWDEDAIGSDTEDCEGIETKLVKELGKSEAPSESGAVHVEKSRRHPADPGRGKRCCILHGDGDRLIFHFFDAKADDEDGNDHALADSEPQSFEDIADDENYAEKSADPIDMDAQYETEPEAA</sequence>
<proteinExistence type="predicted"/>
<evidence type="ECO:0000256" key="1">
    <source>
        <dbReference type="SAM" id="MobiDB-lite"/>
    </source>
</evidence>
<dbReference type="EMBL" id="DAKRPA010000058">
    <property type="protein sequence ID" value="DBA00795.1"/>
    <property type="molecule type" value="Genomic_DNA"/>
</dbReference>
<reference evidence="2" key="2">
    <citation type="journal article" date="2023" name="Microbiol Resour">
        <title>Decontamination and Annotation of the Draft Genome Sequence of the Oomycete Lagenidium giganteum ARSEF 373.</title>
        <authorList>
            <person name="Morgan W.R."/>
            <person name="Tartar A."/>
        </authorList>
    </citation>
    <scope>NUCLEOTIDE SEQUENCE</scope>
    <source>
        <strain evidence="2">ARSEF 373</strain>
    </source>
</reference>